<dbReference type="Pfam" id="PF00112">
    <property type="entry name" value="Peptidase_C1"/>
    <property type="match status" value="1"/>
</dbReference>
<feature type="signal peptide" evidence="7">
    <location>
        <begin position="1"/>
        <end position="25"/>
    </location>
</feature>
<dbReference type="CDD" id="cd02248">
    <property type="entry name" value="Peptidase_C1A"/>
    <property type="match status" value="1"/>
</dbReference>
<protein>
    <recommendedName>
        <fullName evidence="12">Cysteine protease</fullName>
    </recommendedName>
</protein>
<dbReference type="PANTHER" id="PTHR12411">
    <property type="entry name" value="CYSTEINE PROTEASE FAMILY C1-RELATED"/>
    <property type="match status" value="1"/>
</dbReference>
<reference evidence="10 11" key="1">
    <citation type="journal article" date="2022" name="Cell">
        <title>Repeat-based holocentromeres influence genome architecture and karyotype evolution.</title>
        <authorList>
            <person name="Hofstatter P.G."/>
            <person name="Thangavel G."/>
            <person name="Lux T."/>
            <person name="Neumann P."/>
            <person name="Vondrak T."/>
            <person name="Novak P."/>
            <person name="Zhang M."/>
            <person name="Costa L."/>
            <person name="Castellani M."/>
            <person name="Scott A."/>
            <person name="Toegelov H."/>
            <person name="Fuchs J."/>
            <person name="Mata-Sucre Y."/>
            <person name="Dias Y."/>
            <person name="Vanzela A.L.L."/>
            <person name="Huettel B."/>
            <person name="Almeida C.C.S."/>
            <person name="Simkova H."/>
            <person name="Souza G."/>
            <person name="Pedrosa-Harand A."/>
            <person name="Macas J."/>
            <person name="Mayer K.F.X."/>
            <person name="Houben A."/>
            <person name="Marques A."/>
        </authorList>
    </citation>
    <scope>NUCLEOTIDE SEQUENCE [LARGE SCALE GENOMIC DNA]</scope>
    <source>
        <strain evidence="10">RhyTen1mFocal</strain>
    </source>
</reference>
<dbReference type="Gene3D" id="3.90.70.10">
    <property type="entry name" value="Cysteine proteinases"/>
    <property type="match status" value="1"/>
</dbReference>
<evidence type="ECO:0000313" key="11">
    <source>
        <dbReference type="Proteomes" id="UP001210211"/>
    </source>
</evidence>
<dbReference type="Pfam" id="PF08246">
    <property type="entry name" value="Inhibitor_I29"/>
    <property type="match status" value="1"/>
</dbReference>
<sequence length="339" mass="37283">MAFSNRCSTALLLVLVLGLFKGAHIFTAVADDPLLSVFEKWMKDYGRTYGSITEKLYRFQVFKDNFQYIESMNNQTGLSYTLGLNNFADLTDKEFLQRYATYRPRNTSNESTPFKYANLASIPSSVDWRTLGAVTPVKNQNPCGSCWAFSAVAAIEGINEISTGNLISLSEQELIDCVTDCYGCNGGWPDYAFYWVAQNGGLTTEDDYPYTSGTTNTSGTCDSSKTSNYAATILGYQYVTPYNESDLAKAVANQPVSIILDASRFKFYTGGIFSGPCGTEQNHAVTAVGYGILSNGTKYWIVKNSWGTSWGESGYIRMEKDISSTEGLCGLATQPCYPI</sequence>
<evidence type="ECO:0000259" key="8">
    <source>
        <dbReference type="SMART" id="SM00645"/>
    </source>
</evidence>
<keyword evidence="11" id="KW-1185">Reference proteome</keyword>
<feature type="domain" description="Cathepsin propeptide inhibitor" evidence="9">
    <location>
        <begin position="38"/>
        <end position="95"/>
    </location>
</feature>
<dbReference type="GO" id="GO:0006508">
    <property type="term" value="P:proteolysis"/>
    <property type="evidence" value="ECO:0007669"/>
    <property type="project" value="UniProtKB-KW"/>
</dbReference>
<dbReference type="InterPro" id="IPR013128">
    <property type="entry name" value="Peptidase_C1A"/>
</dbReference>
<evidence type="ECO:0000256" key="7">
    <source>
        <dbReference type="SAM" id="SignalP"/>
    </source>
</evidence>
<dbReference type="PROSITE" id="PS00139">
    <property type="entry name" value="THIOL_PROTEASE_CYS"/>
    <property type="match status" value="1"/>
</dbReference>
<dbReference type="InterPro" id="IPR000668">
    <property type="entry name" value="Peptidase_C1A_C"/>
</dbReference>
<organism evidence="10 11">
    <name type="scientific">Rhynchospora tenuis</name>
    <dbReference type="NCBI Taxonomy" id="198213"/>
    <lineage>
        <taxon>Eukaryota</taxon>
        <taxon>Viridiplantae</taxon>
        <taxon>Streptophyta</taxon>
        <taxon>Embryophyta</taxon>
        <taxon>Tracheophyta</taxon>
        <taxon>Spermatophyta</taxon>
        <taxon>Magnoliopsida</taxon>
        <taxon>Liliopsida</taxon>
        <taxon>Poales</taxon>
        <taxon>Cyperaceae</taxon>
        <taxon>Cyperoideae</taxon>
        <taxon>Rhynchosporeae</taxon>
        <taxon>Rhynchospora</taxon>
    </lineage>
</organism>
<dbReference type="EMBL" id="JAMRDG010000001">
    <property type="protein sequence ID" value="KAJ3699285.1"/>
    <property type="molecule type" value="Genomic_DNA"/>
</dbReference>
<keyword evidence="6" id="KW-1015">Disulfide bond</keyword>
<accession>A0AAD5ZK47</accession>
<evidence type="ECO:0000259" key="9">
    <source>
        <dbReference type="SMART" id="SM00848"/>
    </source>
</evidence>
<dbReference type="InterPro" id="IPR000169">
    <property type="entry name" value="Pept_cys_AS"/>
</dbReference>
<evidence type="ECO:0000256" key="1">
    <source>
        <dbReference type="ARBA" id="ARBA00008455"/>
    </source>
</evidence>
<dbReference type="PROSITE" id="PS00640">
    <property type="entry name" value="THIOL_PROTEASE_ASN"/>
    <property type="match status" value="1"/>
</dbReference>
<comment type="caution">
    <text evidence="10">The sequence shown here is derived from an EMBL/GenBank/DDBJ whole genome shotgun (WGS) entry which is preliminary data.</text>
</comment>
<keyword evidence="4" id="KW-0378">Hydrolase</keyword>
<dbReference type="SMART" id="SM00645">
    <property type="entry name" value="Pept_C1"/>
    <property type="match status" value="1"/>
</dbReference>
<dbReference type="SUPFAM" id="SSF54001">
    <property type="entry name" value="Cysteine proteinases"/>
    <property type="match status" value="1"/>
</dbReference>
<feature type="domain" description="Peptidase C1A papain C-terminal" evidence="8">
    <location>
        <begin position="122"/>
        <end position="339"/>
    </location>
</feature>
<evidence type="ECO:0000313" key="10">
    <source>
        <dbReference type="EMBL" id="KAJ3699285.1"/>
    </source>
</evidence>
<evidence type="ECO:0000256" key="4">
    <source>
        <dbReference type="ARBA" id="ARBA00022801"/>
    </source>
</evidence>
<proteinExistence type="inferred from homology"/>
<evidence type="ECO:0000256" key="6">
    <source>
        <dbReference type="ARBA" id="ARBA00023157"/>
    </source>
</evidence>
<feature type="chain" id="PRO_5042148447" description="Cysteine protease" evidence="7">
    <location>
        <begin position="26"/>
        <end position="339"/>
    </location>
</feature>
<keyword evidence="2" id="KW-0645">Protease</keyword>
<dbReference type="PRINTS" id="PR00705">
    <property type="entry name" value="PAPAIN"/>
</dbReference>
<gene>
    <name evidence="10" type="ORF">LUZ61_002990</name>
</gene>
<keyword evidence="5" id="KW-0788">Thiol protease</keyword>
<dbReference type="AlphaFoldDB" id="A0AAD5ZK47"/>
<evidence type="ECO:0008006" key="12">
    <source>
        <dbReference type="Google" id="ProtNLM"/>
    </source>
</evidence>
<dbReference type="InterPro" id="IPR039417">
    <property type="entry name" value="Peptidase_C1A_papain-like"/>
</dbReference>
<dbReference type="InterPro" id="IPR038765">
    <property type="entry name" value="Papain-like_cys_pep_sf"/>
</dbReference>
<evidence type="ECO:0000256" key="2">
    <source>
        <dbReference type="ARBA" id="ARBA00022670"/>
    </source>
</evidence>
<keyword evidence="3 7" id="KW-0732">Signal</keyword>
<dbReference type="GO" id="GO:0008234">
    <property type="term" value="F:cysteine-type peptidase activity"/>
    <property type="evidence" value="ECO:0007669"/>
    <property type="project" value="UniProtKB-KW"/>
</dbReference>
<dbReference type="InterPro" id="IPR013201">
    <property type="entry name" value="Prot_inhib_I29"/>
</dbReference>
<dbReference type="SMART" id="SM00848">
    <property type="entry name" value="Inhibitor_I29"/>
    <property type="match status" value="1"/>
</dbReference>
<evidence type="ECO:0000256" key="3">
    <source>
        <dbReference type="ARBA" id="ARBA00022729"/>
    </source>
</evidence>
<name>A0AAD5ZK47_9POAL</name>
<evidence type="ECO:0000256" key="5">
    <source>
        <dbReference type="ARBA" id="ARBA00022807"/>
    </source>
</evidence>
<dbReference type="FunFam" id="3.90.70.10:FF:000023">
    <property type="entry name" value="Senescence-specific cysteine protease SAG39"/>
    <property type="match status" value="1"/>
</dbReference>
<comment type="similarity">
    <text evidence="1">Belongs to the peptidase C1 family.</text>
</comment>
<dbReference type="Proteomes" id="UP001210211">
    <property type="component" value="Unassembled WGS sequence"/>
</dbReference>
<dbReference type="InterPro" id="IPR025661">
    <property type="entry name" value="Pept_asp_AS"/>
</dbReference>